<keyword evidence="1" id="KW-0812">Transmembrane</keyword>
<feature type="transmembrane region" description="Helical" evidence="1">
    <location>
        <begin position="29"/>
        <end position="50"/>
    </location>
</feature>
<organism evidence="2 3">
    <name type="scientific">Streptococcus henryi</name>
    <dbReference type="NCBI Taxonomy" id="439219"/>
    <lineage>
        <taxon>Bacteria</taxon>
        <taxon>Bacillati</taxon>
        <taxon>Bacillota</taxon>
        <taxon>Bacilli</taxon>
        <taxon>Lactobacillales</taxon>
        <taxon>Streptococcaceae</taxon>
        <taxon>Streptococcus</taxon>
    </lineage>
</organism>
<dbReference type="STRING" id="439219.SAMN02910293_01321"/>
<dbReference type="EMBL" id="FMXP01000016">
    <property type="protein sequence ID" value="SDB26579.1"/>
    <property type="molecule type" value="Genomic_DNA"/>
</dbReference>
<keyword evidence="1" id="KW-1133">Transmembrane helix</keyword>
<dbReference type="Proteomes" id="UP000182508">
    <property type="component" value="Unassembled WGS sequence"/>
</dbReference>
<evidence type="ECO:0000256" key="1">
    <source>
        <dbReference type="SAM" id="Phobius"/>
    </source>
</evidence>
<reference evidence="2 3" key="1">
    <citation type="submission" date="2016-10" db="EMBL/GenBank/DDBJ databases">
        <authorList>
            <person name="de Groot N.N."/>
        </authorList>
    </citation>
    <scope>NUCLEOTIDE SEQUENCE [LARGE SCALE GENOMIC DNA]</scope>
    <source>
        <strain evidence="2 3">A-4</strain>
    </source>
</reference>
<feature type="transmembrane region" description="Helical" evidence="1">
    <location>
        <begin position="106"/>
        <end position="124"/>
    </location>
</feature>
<evidence type="ECO:0008006" key="4">
    <source>
        <dbReference type="Google" id="ProtNLM"/>
    </source>
</evidence>
<proteinExistence type="predicted"/>
<feature type="transmembrane region" description="Helical" evidence="1">
    <location>
        <begin position="144"/>
        <end position="161"/>
    </location>
</feature>
<dbReference type="RefSeq" id="WP_074486105.1">
    <property type="nucleotide sequence ID" value="NZ_FMXP01000016.1"/>
</dbReference>
<gene>
    <name evidence="2" type="ORF">SAMN02910293_01321</name>
</gene>
<evidence type="ECO:0000313" key="3">
    <source>
        <dbReference type="Proteomes" id="UP000182508"/>
    </source>
</evidence>
<accession>A0A1G6C124</accession>
<sequence>MTKLLKWLYVKDEFTPQEKTCLKSYYKKMAALLLVCISALIIGNLVAWISKELSLALIYKQVTIFLYLGYIVFVLSLSFIFDKAGLSSQLTKEEFERQDMRKIKRFSLYYLISFSLILFAAVLLQNKLALLFGIGNYSIKPSSLYSGFWFGIYFATLKWLIGKRHFKEYKKGKNPLKL</sequence>
<feature type="transmembrane region" description="Helical" evidence="1">
    <location>
        <begin position="62"/>
        <end position="85"/>
    </location>
</feature>
<keyword evidence="3" id="KW-1185">Reference proteome</keyword>
<name>A0A1G6C124_9STRE</name>
<dbReference type="AlphaFoldDB" id="A0A1G6C124"/>
<evidence type="ECO:0000313" key="2">
    <source>
        <dbReference type="EMBL" id="SDB26579.1"/>
    </source>
</evidence>
<protein>
    <recommendedName>
        <fullName evidence="4">DUF3278 domain-containing protein</fullName>
    </recommendedName>
</protein>
<keyword evidence="1" id="KW-0472">Membrane</keyword>